<evidence type="ECO:0000259" key="2">
    <source>
        <dbReference type="Pfam" id="PF00857"/>
    </source>
</evidence>
<dbReference type="Proteomes" id="UP000183031">
    <property type="component" value="Unassembled WGS sequence"/>
</dbReference>
<dbReference type="RefSeq" id="WP_033633729.1">
    <property type="nucleotide sequence ID" value="NZ_CP038662.1"/>
</dbReference>
<reference evidence="3 4" key="1">
    <citation type="submission" date="2016-10" db="EMBL/GenBank/DDBJ databases">
        <authorList>
            <person name="Varghese N."/>
            <person name="Submissions S."/>
        </authorList>
    </citation>
    <scope>NUCLEOTIDE SEQUENCE [LARGE SCALE GENOMIC DNA]</scope>
    <source>
        <strain evidence="3 4">CGMCC 1.6853</strain>
    </source>
</reference>
<organism evidence="3 4">
    <name type="scientific">Serratia nematodiphila</name>
    <dbReference type="NCBI Taxonomy" id="458197"/>
    <lineage>
        <taxon>Bacteria</taxon>
        <taxon>Pseudomonadati</taxon>
        <taxon>Pseudomonadota</taxon>
        <taxon>Gammaproteobacteria</taxon>
        <taxon>Enterobacterales</taxon>
        <taxon>Yersiniaceae</taxon>
        <taxon>Serratia</taxon>
    </lineage>
</organism>
<feature type="domain" description="Isochorismatase-like" evidence="2">
    <location>
        <begin position="46"/>
        <end position="196"/>
    </location>
</feature>
<evidence type="ECO:0000313" key="3">
    <source>
        <dbReference type="EMBL" id="SCX92757.1"/>
    </source>
</evidence>
<evidence type="ECO:0000313" key="4">
    <source>
        <dbReference type="Proteomes" id="UP000183031"/>
    </source>
</evidence>
<keyword evidence="1" id="KW-0732">Signal</keyword>
<evidence type="ECO:0000256" key="1">
    <source>
        <dbReference type="SAM" id="SignalP"/>
    </source>
</evidence>
<dbReference type="EMBL" id="FMUT01000002">
    <property type="protein sequence ID" value="SCX92757.1"/>
    <property type="molecule type" value="Genomic_DNA"/>
</dbReference>
<comment type="caution">
    <text evidence="3">The sequence shown here is derived from an EMBL/GenBank/DDBJ whole genome shotgun (WGS) entry which is preliminary data.</text>
</comment>
<sequence>MKKTLFALMLGLSAATATAPVAALAQSPAADSRQAGYVQPLTADNSLLLLVDLQDMFGMTISSIDQTNLVNNAAGIAKAAKVFNVPTILASANAKSFAGPVFQQVTQARPDLQVYDRTAINVWQDRRVVDLIKQSGRKKIIIGGLWTASCVMLPALSALGEGYEVYILSDVTGDITPDSQNNAMQRLVQAGATPINWVALMLEWQQDWSRKATAGGVLQIARDHGAAWGMGASYAGAMKVGSEAK</sequence>
<gene>
    <name evidence="3" type="ORF">SAMN02927935_00496</name>
</gene>
<dbReference type="SUPFAM" id="SSF52499">
    <property type="entry name" value="Isochorismatase-like hydrolases"/>
    <property type="match status" value="1"/>
</dbReference>
<dbReference type="InterPro" id="IPR036380">
    <property type="entry name" value="Isochorismatase-like_sf"/>
</dbReference>
<dbReference type="Gene3D" id="3.40.50.850">
    <property type="entry name" value="Isochorismatase-like"/>
    <property type="match status" value="1"/>
</dbReference>
<protein>
    <submittedName>
        <fullName evidence="3">Nicotinamidase-related amidase</fullName>
    </submittedName>
</protein>
<feature type="signal peptide" evidence="1">
    <location>
        <begin position="1"/>
        <end position="19"/>
    </location>
</feature>
<dbReference type="PANTHER" id="PTHR43559:SF1">
    <property type="entry name" value="HYDROLASE"/>
    <property type="match status" value="1"/>
</dbReference>
<accession>A0A1G5BRQ7</accession>
<keyword evidence="4" id="KW-1185">Reference proteome</keyword>
<feature type="chain" id="PRO_5046371299" evidence="1">
    <location>
        <begin position="20"/>
        <end position="245"/>
    </location>
</feature>
<dbReference type="InterPro" id="IPR053152">
    <property type="entry name" value="Hydrolase_YcaC-like"/>
</dbReference>
<name>A0A1G5BRQ7_9GAMM</name>
<dbReference type="Pfam" id="PF00857">
    <property type="entry name" value="Isochorismatase"/>
    <property type="match status" value="1"/>
</dbReference>
<dbReference type="PANTHER" id="PTHR43559">
    <property type="entry name" value="HYDROLASE YCAC-RELATED"/>
    <property type="match status" value="1"/>
</dbReference>
<dbReference type="InterPro" id="IPR000868">
    <property type="entry name" value="Isochorismatase-like_dom"/>
</dbReference>
<proteinExistence type="predicted"/>